<name>A0A060QGK8_9PROT</name>
<evidence type="ECO:0000313" key="1">
    <source>
        <dbReference type="EMBL" id="CDG40254.1"/>
    </source>
</evidence>
<protein>
    <submittedName>
        <fullName evidence="1">Uncharacterized protein</fullName>
    </submittedName>
</protein>
<gene>
    <name evidence="1" type="ORF">ASAP_2209</name>
</gene>
<sequence length="48" mass="5473">MVAEPTFSVYPDFLKTFGMTCQNPVIVLSSLQSYFVHNILWNYCLASP</sequence>
<proteinExistence type="predicted"/>
<dbReference type="EMBL" id="CBLX010000014">
    <property type="protein sequence ID" value="CDG40254.1"/>
    <property type="molecule type" value="Genomic_DNA"/>
</dbReference>
<comment type="caution">
    <text evidence="1">The sequence shown here is derived from an EMBL/GenBank/DDBJ whole genome shotgun (WGS) entry which is preliminary data.</text>
</comment>
<reference evidence="1 2" key="2">
    <citation type="journal article" date="2014" name="PLoS ONE">
        <title>Evolution of mitochondria reconstructed from the energy metabolism of living bacteria.</title>
        <authorList>
            <person name="Degli Esposti M."/>
            <person name="Chouaia B."/>
            <person name="Comandatore F."/>
            <person name="Crotti E."/>
            <person name="Sassera D."/>
            <person name="Lievens P.M."/>
            <person name="Daffonchio D."/>
            <person name="Bandi C."/>
        </authorList>
    </citation>
    <scope>NUCLEOTIDE SEQUENCE [LARGE SCALE GENOMIC DNA]</scope>
    <source>
        <strain evidence="1 2">SF2.1</strain>
    </source>
</reference>
<reference evidence="1 2" key="1">
    <citation type="journal article" date="2014" name="Genome Biol. Evol.">
        <title>Acetic acid bacteria genomes reveal functional traits for adaptation to life in insect guts.</title>
        <authorList>
            <person name="Chouaia B."/>
            <person name="Gaiarsa S."/>
            <person name="Crotti E."/>
            <person name="Comandatore F."/>
            <person name="Degli Esposti M."/>
            <person name="Ricci I."/>
            <person name="Alma A."/>
            <person name="Favia G."/>
            <person name="Bandi C."/>
            <person name="Daffonchio D."/>
        </authorList>
    </citation>
    <scope>NUCLEOTIDE SEQUENCE [LARGE SCALE GENOMIC DNA]</scope>
    <source>
        <strain evidence="1 2">SF2.1</strain>
    </source>
</reference>
<dbReference type="AlphaFoldDB" id="A0A060QGK8"/>
<dbReference type="Proteomes" id="UP000027583">
    <property type="component" value="Unassembled WGS sequence"/>
</dbReference>
<accession>A0A060QGK8</accession>
<organism evidence="1 2">
    <name type="scientific">Asaia bogorensis</name>
    <dbReference type="NCBI Taxonomy" id="91915"/>
    <lineage>
        <taxon>Bacteria</taxon>
        <taxon>Pseudomonadati</taxon>
        <taxon>Pseudomonadota</taxon>
        <taxon>Alphaproteobacteria</taxon>
        <taxon>Acetobacterales</taxon>
        <taxon>Acetobacteraceae</taxon>
        <taxon>Asaia</taxon>
    </lineage>
</organism>
<evidence type="ECO:0000313" key="2">
    <source>
        <dbReference type="Proteomes" id="UP000027583"/>
    </source>
</evidence>